<organism evidence="3 4">
    <name type="scientific">Lysobacter dokdonensis DS-58</name>
    <dbReference type="NCBI Taxonomy" id="1300345"/>
    <lineage>
        <taxon>Bacteria</taxon>
        <taxon>Pseudomonadati</taxon>
        <taxon>Pseudomonadota</taxon>
        <taxon>Gammaproteobacteria</taxon>
        <taxon>Lysobacterales</taxon>
        <taxon>Lysobacteraceae</taxon>
        <taxon>Noviluteimonas</taxon>
    </lineage>
</organism>
<dbReference type="Gene3D" id="3.30.2010.10">
    <property type="entry name" value="Metalloproteases ('zincins'), catalytic domain"/>
    <property type="match status" value="1"/>
</dbReference>
<keyword evidence="4" id="KW-1185">Reference proteome</keyword>
<reference evidence="3 4" key="1">
    <citation type="submission" date="2014-09" db="EMBL/GenBank/DDBJ databases">
        <title>Genome sequences of Lysobacter dokdonensis DS-58.</title>
        <authorList>
            <person name="Kim J.F."/>
            <person name="Kwak M.-J."/>
        </authorList>
    </citation>
    <scope>NUCLEOTIDE SEQUENCE [LARGE SCALE GENOMIC DNA]</scope>
    <source>
        <strain evidence="3 4">DS-58</strain>
    </source>
</reference>
<feature type="compositionally biased region" description="Basic and acidic residues" evidence="1">
    <location>
        <begin position="1"/>
        <end position="17"/>
    </location>
</feature>
<accession>A0A0A2WLK5</accession>
<gene>
    <name evidence="3" type="ORF">LF41_3172</name>
</gene>
<dbReference type="PATRIC" id="fig|1300345.3.peg.1709"/>
<evidence type="ECO:0000313" key="3">
    <source>
        <dbReference type="EMBL" id="KGQ19140.1"/>
    </source>
</evidence>
<protein>
    <submittedName>
        <fullName evidence="3">Putative metal-dependent hydrolase</fullName>
    </submittedName>
</protein>
<comment type="caution">
    <text evidence="3">The sequence shown here is derived from an EMBL/GenBank/DDBJ whole genome shotgun (WGS) entry which is preliminary data.</text>
</comment>
<dbReference type="EMBL" id="JRKJ01000009">
    <property type="protein sequence ID" value="KGQ19140.1"/>
    <property type="molecule type" value="Genomic_DNA"/>
</dbReference>
<evidence type="ECO:0000313" key="4">
    <source>
        <dbReference type="Proteomes" id="UP000030518"/>
    </source>
</evidence>
<evidence type="ECO:0000256" key="1">
    <source>
        <dbReference type="SAM" id="MobiDB-lite"/>
    </source>
</evidence>
<feature type="domain" description="YgjP-like metallopeptidase" evidence="2">
    <location>
        <begin position="76"/>
        <end position="278"/>
    </location>
</feature>
<dbReference type="Pfam" id="PF01863">
    <property type="entry name" value="YgjP-like"/>
    <property type="match status" value="1"/>
</dbReference>
<dbReference type="eggNOG" id="COG1451">
    <property type="taxonomic scope" value="Bacteria"/>
</dbReference>
<dbReference type="CDD" id="cd07344">
    <property type="entry name" value="M48_yhfN_like"/>
    <property type="match status" value="1"/>
</dbReference>
<dbReference type="GO" id="GO:0016787">
    <property type="term" value="F:hydrolase activity"/>
    <property type="evidence" value="ECO:0007669"/>
    <property type="project" value="UniProtKB-KW"/>
</dbReference>
<dbReference type="AlphaFoldDB" id="A0A0A2WLK5"/>
<dbReference type="Proteomes" id="UP000030518">
    <property type="component" value="Unassembled WGS sequence"/>
</dbReference>
<dbReference type="PANTHER" id="PTHR30399">
    <property type="entry name" value="UNCHARACTERIZED PROTEIN YGJP"/>
    <property type="match status" value="1"/>
</dbReference>
<sequence length="296" mass="34130">MERGAARNPSRRIDTRAARAAYNPRVPPTPESHERMPHLRRLLAPRLPVIERDVTSVELDDGRSIEIQRVRNPRARRLRLSVDERGARLTLPQRASLVSGERFLVEHRAWLAEQLDRYTLQGLPELQRRVTAALPLRGADIPLRWEDGRFTSLEFDAQAGHAVFRTTQRASDAALRRAVRDFYEGQARTDIGRWLPKYLPTLPRPPRRVQFKVMSSQWGSLAPNGVVALDLALVLARPSAFEYVLVHELCHILRADHSRAFWLEVERRFPSWRAERDYFHADGRRLKATLRALLSG</sequence>
<dbReference type="STRING" id="1300345.LF41_3172"/>
<keyword evidence="3" id="KW-0378">Hydrolase</keyword>
<evidence type="ECO:0000259" key="2">
    <source>
        <dbReference type="Pfam" id="PF01863"/>
    </source>
</evidence>
<name>A0A0A2WLK5_9GAMM</name>
<proteinExistence type="predicted"/>
<dbReference type="PANTHER" id="PTHR30399:SF1">
    <property type="entry name" value="UTP PYROPHOSPHATASE"/>
    <property type="match status" value="1"/>
</dbReference>
<dbReference type="InterPro" id="IPR053136">
    <property type="entry name" value="UTP_pyrophosphatase-like"/>
</dbReference>
<dbReference type="InterPro" id="IPR002725">
    <property type="entry name" value="YgjP-like_metallopeptidase"/>
</dbReference>
<feature type="region of interest" description="Disordered" evidence="1">
    <location>
        <begin position="1"/>
        <end position="36"/>
    </location>
</feature>